<protein>
    <submittedName>
        <fullName evidence="1">Uncharacterized protein</fullName>
    </submittedName>
</protein>
<dbReference type="EMBL" id="QZFV01000087">
    <property type="protein sequence ID" value="RJQ84431.1"/>
    <property type="molecule type" value="Genomic_DNA"/>
</dbReference>
<evidence type="ECO:0000313" key="1">
    <source>
        <dbReference type="EMBL" id="RJQ84431.1"/>
    </source>
</evidence>
<reference evidence="1 2" key="1">
    <citation type="submission" date="2018-09" db="EMBL/GenBank/DDBJ databases">
        <title>YIM PH 21725 draft genome.</title>
        <authorList>
            <person name="Miao C."/>
        </authorList>
    </citation>
    <scope>NUCLEOTIDE SEQUENCE [LARGE SCALE GENOMIC DNA]</scope>
    <source>
        <strain evidence="2">YIM PH21725</strain>
    </source>
</reference>
<proteinExistence type="predicted"/>
<name>A0A419I318_9PSEU</name>
<dbReference type="RefSeq" id="WP_120024404.1">
    <property type="nucleotide sequence ID" value="NZ_QZFV01000087.1"/>
</dbReference>
<keyword evidence="2" id="KW-1185">Reference proteome</keyword>
<gene>
    <name evidence="1" type="ORF">D5S19_17540</name>
</gene>
<comment type="caution">
    <text evidence="1">The sequence shown here is derived from an EMBL/GenBank/DDBJ whole genome shotgun (WGS) entry which is preliminary data.</text>
</comment>
<dbReference type="AlphaFoldDB" id="A0A419I318"/>
<accession>A0A419I318</accession>
<dbReference type="OrthoDB" id="5879561at2"/>
<organism evidence="1 2">
    <name type="scientific">Amycolatopsis panacis</name>
    <dbReference type="NCBI Taxonomy" id="2340917"/>
    <lineage>
        <taxon>Bacteria</taxon>
        <taxon>Bacillati</taxon>
        <taxon>Actinomycetota</taxon>
        <taxon>Actinomycetes</taxon>
        <taxon>Pseudonocardiales</taxon>
        <taxon>Pseudonocardiaceae</taxon>
        <taxon>Amycolatopsis</taxon>
    </lineage>
</organism>
<sequence>MAYYMVKPEVAGRLGEGTVLDHSTHPPRVERLEYEIVGWTGDDLMTGFPSYVITDHLAGKLRGAGLSGFDLRDVRITFSPEGEDALRVMGFSDFPAVKWFYVTGQAERDDFGLTPRGRLVVSGNGLTGLRQGRLDQARIEEYDPEIHK</sequence>
<dbReference type="Proteomes" id="UP000285112">
    <property type="component" value="Unassembled WGS sequence"/>
</dbReference>
<evidence type="ECO:0000313" key="2">
    <source>
        <dbReference type="Proteomes" id="UP000285112"/>
    </source>
</evidence>